<dbReference type="InterPro" id="IPR011500">
    <property type="entry name" value="GPCR_3_9-Cys_dom"/>
</dbReference>
<evidence type="ECO:0000313" key="15">
    <source>
        <dbReference type="EMBL" id="RWS17798.1"/>
    </source>
</evidence>
<evidence type="ECO:0000256" key="9">
    <source>
        <dbReference type="ARBA" id="ARBA00023180"/>
    </source>
</evidence>
<evidence type="ECO:0000259" key="14">
    <source>
        <dbReference type="Pfam" id="PF07562"/>
    </source>
</evidence>
<comment type="similarity">
    <text evidence="2">Belongs to the G-protein coupled receptor 3 family.</text>
</comment>
<dbReference type="EMBL" id="NCKU01000034">
    <property type="protein sequence ID" value="RWS17798.1"/>
    <property type="molecule type" value="Genomic_DNA"/>
</dbReference>
<dbReference type="GO" id="GO:0005886">
    <property type="term" value="C:plasma membrane"/>
    <property type="evidence" value="ECO:0007669"/>
    <property type="project" value="UniProtKB-SubCell"/>
</dbReference>
<dbReference type="STRING" id="1965070.A0A443RRD9"/>
<evidence type="ECO:0000256" key="6">
    <source>
        <dbReference type="ARBA" id="ARBA00023040"/>
    </source>
</evidence>
<dbReference type="InterPro" id="IPR001828">
    <property type="entry name" value="ANF_lig-bd_rcpt"/>
</dbReference>
<dbReference type="OrthoDB" id="425344at2759"/>
<reference evidence="15 16" key="1">
    <citation type="journal article" date="2018" name="Gigascience">
        <title>Genomes of trombidid mites reveal novel predicted allergens and laterally-transferred genes associated with secondary metabolism.</title>
        <authorList>
            <person name="Dong X."/>
            <person name="Chaisiri K."/>
            <person name="Xia D."/>
            <person name="Armstrong S.D."/>
            <person name="Fang Y."/>
            <person name="Donnelly M.J."/>
            <person name="Kadowaki T."/>
            <person name="McGarry J.W."/>
            <person name="Darby A.C."/>
            <person name="Makepeace B.L."/>
        </authorList>
    </citation>
    <scope>NUCLEOTIDE SEQUENCE [LARGE SCALE GENOMIC DNA]</scope>
    <source>
        <strain evidence="15">UoL-WK</strain>
    </source>
</reference>
<protein>
    <submittedName>
        <fullName evidence="15">Metabotropic glutamate receptor 3-like protein</fullName>
    </submittedName>
</protein>
<sequence>MKKILFGLILTTATLGAIYMAYTLSKSKTTQPKSAEKAEKRGKKGQKRKAEVLCPQTAEKKPKKEIRCRIERKAPRRPKNIRNVGWEAKLPTIQMPCTVASKEVIVDGDVLLGGAFPITEGKHCDRINAHRGIQRMEAMLFALDKINQQQSNFKIGARIFNTCLNRKHALKQSLKLIENSLNEKTAKKLIGIVGASDSMITSDLATLFQLFDIPMISYASTSWRLADTERFPLFLRTFASDFEQLLVYIDLMNRFNWTYVSIVKDDSGELIFSSRFERLLSLSKKCLANIEYLPSESKEEHFDTILKRLTAKQNARVVFLFIHPKNTRMLLEAANRLEISDLFIWIMPFIIIEHPEYLKNLESFAENALSIQFQPSNVAEFNNYLENMTPESNKRNPWFKEFWQAHFNCSLSIKDAHHECSPKLRLNTENNFLQEPKVSSVINAVYAIYQYQNSSGVYAFHKIGSWSNDRLHLNETKIKWRESEIPRSICSEACSPGSRKIFSAGNDCCWVCAKCASNEFLVDEYTCKSCSPGYKPTTDQKGCEKDETKSVESQKSSNPHEIKRNSPKCECLNEFEHFKCRLAHLEHNLRPDKYAKPHCSLND</sequence>
<keyword evidence="8 15" id="KW-0675">Receptor</keyword>
<evidence type="ECO:0000256" key="2">
    <source>
        <dbReference type="ARBA" id="ARBA00007242"/>
    </source>
</evidence>
<evidence type="ECO:0000256" key="8">
    <source>
        <dbReference type="ARBA" id="ARBA00023170"/>
    </source>
</evidence>
<dbReference type="Pfam" id="PF01094">
    <property type="entry name" value="ANF_receptor"/>
    <property type="match status" value="1"/>
</dbReference>
<dbReference type="InterPro" id="IPR038550">
    <property type="entry name" value="GPCR_3_9-Cys_sf"/>
</dbReference>
<keyword evidence="16" id="KW-1185">Reference proteome</keyword>
<keyword evidence="9" id="KW-0325">Glycoprotein</keyword>
<dbReference type="InterPro" id="IPR000337">
    <property type="entry name" value="GPCR_3"/>
</dbReference>
<dbReference type="InterPro" id="IPR050726">
    <property type="entry name" value="mGluR"/>
</dbReference>
<feature type="region of interest" description="Disordered" evidence="12">
    <location>
        <begin position="29"/>
        <end position="51"/>
    </location>
</feature>
<proteinExistence type="inferred from homology"/>
<keyword evidence="10" id="KW-0807">Transducer</keyword>
<accession>A0A443RRD9</accession>
<dbReference type="Pfam" id="PF07562">
    <property type="entry name" value="NCD3G"/>
    <property type="match status" value="1"/>
</dbReference>
<evidence type="ECO:0000256" key="7">
    <source>
        <dbReference type="ARBA" id="ARBA00023136"/>
    </source>
</evidence>
<dbReference type="GO" id="GO:0004930">
    <property type="term" value="F:G protein-coupled receptor activity"/>
    <property type="evidence" value="ECO:0007669"/>
    <property type="project" value="UniProtKB-KW"/>
</dbReference>
<name>A0A443RRD9_9ACAR</name>
<dbReference type="PANTHER" id="PTHR24060">
    <property type="entry name" value="METABOTROPIC GLUTAMATE RECEPTOR"/>
    <property type="match status" value="1"/>
</dbReference>
<organism evidence="15 16">
    <name type="scientific">Dinothrombium tinctorium</name>
    <dbReference type="NCBI Taxonomy" id="1965070"/>
    <lineage>
        <taxon>Eukaryota</taxon>
        <taxon>Metazoa</taxon>
        <taxon>Ecdysozoa</taxon>
        <taxon>Arthropoda</taxon>
        <taxon>Chelicerata</taxon>
        <taxon>Arachnida</taxon>
        <taxon>Acari</taxon>
        <taxon>Acariformes</taxon>
        <taxon>Trombidiformes</taxon>
        <taxon>Prostigmata</taxon>
        <taxon>Anystina</taxon>
        <taxon>Parasitengona</taxon>
        <taxon>Trombidioidea</taxon>
        <taxon>Trombidiidae</taxon>
        <taxon>Dinothrombium</taxon>
    </lineage>
</organism>
<dbReference type="InterPro" id="IPR017979">
    <property type="entry name" value="GPCR_3_CS"/>
</dbReference>
<comment type="subcellular location">
    <subcellularLocation>
        <location evidence="1">Cell membrane</location>
        <topology evidence="1">Multi-pass membrane protein</topology>
    </subcellularLocation>
</comment>
<dbReference type="FunFam" id="2.10.50.30:FF:000001">
    <property type="entry name" value="metabotropic glutamate receptor 1"/>
    <property type="match status" value="1"/>
</dbReference>
<dbReference type="SUPFAM" id="SSF53822">
    <property type="entry name" value="Periplasmic binding protein-like I"/>
    <property type="match status" value="1"/>
</dbReference>
<keyword evidence="3" id="KW-1003">Cell membrane</keyword>
<evidence type="ECO:0000256" key="1">
    <source>
        <dbReference type="ARBA" id="ARBA00004651"/>
    </source>
</evidence>
<feature type="compositionally biased region" description="Basic and acidic residues" evidence="12">
    <location>
        <begin position="541"/>
        <end position="564"/>
    </location>
</feature>
<keyword evidence="6" id="KW-0297">G-protein coupled receptor</keyword>
<comment type="function">
    <text evidence="11">G-protein coupled receptor for glutamate. Ligand binding causes a conformation change that triggers signaling via guanine nucleotide-binding proteins (G proteins) and modulates the activity of down-stream effectors.</text>
</comment>
<feature type="region of interest" description="Disordered" evidence="12">
    <location>
        <begin position="536"/>
        <end position="565"/>
    </location>
</feature>
<evidence type="ECO:0000256" key="12">
    <source>
        <dbReference type="SAM" id="MobiDB-lite"/>
    </source>
</evidence>
<dbReference type="AlphaFoldDB" id="A0A443RRD9"/>
<evidence type="ECO:0000256" key="4">
    <source>
        <dbReference type="ARBA" id="ARBA00022692"/>
    </source>
</evidence>
<feature type="domain" description="Receptor ligand binding region" evidence="13">
    <location>
        <begin position="135"/>
        <end position="397"/>
    </location>
</feature>
<evidence type="ECO:0000259" key="13">
    <source>
        <dbReference type="Pfam" id="PF01094"/>
    </source>
</evidence>
<evidence type="ECO:0000256" key="5">
    <source>
        <dbReference type="ARBA" id="ARBA00022989"/>
    </source>
</evidence>
<gene>
    <name evidence="15" type="ORF">B4U79_01679</name>
</gene>
<feature type="domain" description="GPCR family 3 nine cysteines" evidence="14">
    <location>
        <begin position="485"/>
        <end position="536"/>
    </location>
</feature>
<dbReference type="Proteomes" id="UP000285301">
    <property type="component" value="Unassembled WGS sequence"/>
</dbReference>
<keyword evidence="5" id="KW-1133">Transmembrane helix</keyword>
<dbReference type="Gene3D" id="3.40.50.2300">
    <property type="match status" value="2"/>
</dbReference>
<evidence type="ECO:0000256" key="11">
    <source>
        <dbReference type="ARBA" id="ARBA00054813"/>
    </source>
</evidence>
<dbReference type="InterPro" id="IPR028082">
    <property type="entry name" value="Peripla_BP_I"/>
</dbReference>
<dbReference type="Gene3D" id="2.10.50.30">
    <property type="entry name" value="GPCR, family 3, nine cysteines domain"/>
    <property type="match status" value="1"/>
</dbReference>
<keyword evidence="7" id="KW-0472">Membrane</keyword>
<dbReference type="PROSITE" id="PS00980">
    <property type="entry name" value="G_PROTEIN_RECEP_F3_2"/>
    <property type="match status" value="1"/>
</dbReference>
<dbReference type="PRINTS" id="PR00248">
    <property type="entry name" value="GPCRMGR"/>
</dbReference>
<evidence type="ECO:0000256" key="3">
    <source>
        <dbReference type="ARBA" id="ARBA00022475"/>
    </source>
</evidence>
<evidence type="ECO:0000313" key="16">
    <source>
        <dbReference type="Proteomes" id="UP000285301"/>
    </source>
</evidence>
<evidence type="ECO:0000256" key="10">
    <source>
        <dbReference type="ARBA" id="ARBA00023224"/>
    </source>
</evidence>
<keyword evidence="4" id="KW-0812">Transmembrane</keyword>
<comment type="caution">
    <text evidence="15">The sequence shown here is derived from an EMBL/GenBank/DDBJ whole genome shotgun (WGS) entry which is preliminary data.</text>
</comment>